<gene>
    <name evidence="2" type="ORF">HNQ61_005670</name>
</gene>
<keyword evidence="3" id="KW-1185">Reference proteome</keyword>
<dbReference type="InterPro" id="IPR036477">
    <property type="entry name" value="Formyl_transf_N_sf"/>
</dbReference>
<evidence type="ECO:0000313" key="3">
    <source>
        <dbReference type="Proteomes" id="UP000582837"/>
    </source>
</evidence>
<dbReference type="Pfam" id="PF00551">
    <property type="entry name" value="Formyl_trans_N"/>
    <property type="match status" value="1"/>
</dbReference>
<dbReference type="EMBL" id="JACHIA010000035">
    <property type="protein sequence ID" value="MBB6073989.1"/>
    <property type="molecule type" value="Genomic_DNA"/>
</dbReference>
<dbReference type="InterPro" id="IPR002376">
    <property type="entry name" value="Formyl_transf_N"/>
</dbReference>
<keyword evidence="2" id="KW-0808">Transferase</keyword>
<dbReference type="AlphaFoldDB" id="A0A841H8H3"/>
<evidence type="ECO:0000313" key="2">
    <source>
        <dbReference type="EMBL" id="MBB6073989.1"/>
    </source>
</evidence>
<sequence length="270" mass="29050">MTRRVVILSPGGSFLDDLLALLVRRGTRVQGVVLYDSRLSRAGASASILLRLRTSAMVLVRWMRRQRRADVRGAAERLVVTRTLNGGGTARALRRLRPDVLVLARCGLVKPHVLAIPAEGVVNVHPGLLPWIRGGSPVGNSLLRGVPLGATAFRVDAGIDTGPMLRRRLVDVGGAETEAALRDGLYRLWLEMTAELIEAAVAGPLPSGTPHTGRFPLCRDLKGSPEQPAVDAAVRQGAARTLLDRWRPLCDPEDLSLPADAEADFLPRAG</sequence>
<protein>
    <submittedName>
        <fullName evidence="2">Folate-dependent phosphoribosylglycinamide formyltransferase PurN</fullName>
    </submittedName>
</protein>
<organism evidence="2 3">
    <name type="scientific">Longimicrobium terrae</name>
    <dbReference type="NCBI Taxonomy" id="1639882"/>
    <lineage>
        <taxon>Bacteria</taxon>
        <taxon>Pseudomonadati</taxon>
        <taxon>Gemmatimonadota</taxon>
        <taxon>Longimicrobiia</taxon>
        <taxon>Longimicrobiales</taxon>
        <taxon>Longimicrobiaceae</taxon>
        <taxon>Longimicrobium</taxon>
    </lineage>
</organism>
<dbReference type="PANTHER" id="PTHR11138:SF5">
    <property type="entry name" value="METHIONYL-TRNA FORMYLTRANSFERASE, MITOCHONDRIAL"/>
    <property type="match status" value="1"/>
</dbReference>
<dbReference type="Gene3D" id="3.40.50.12230">
    <property type="match status" value="1"/>
</dbReference>
<accession>A0A841H8H3</accession>
<dbReference type="GO" id="GO:0005829">
    <property type="term" value="C:cytosol"/>
    <property type="evidence" value="ECO:0007669"/>
    <property type="project" value="TreeGrafter"/>
</dbReference>
<name>A0A841H8H3_9BACT</name>
<evidence type="ECO:0000259" key="1">
    <source>
        <dbReference type="Pfam" id="PF00551"/>
    </source>
</evidence>
<dbReference type="RefSeq" id="WP_170032003.1">
    <property type="nucleotide sequence ID" value="NZ_JABDTL010000001.1"/>
</dbReference>
<dbReference type="Proteomes" id="UP000582837">
    <property type="component" value="Unassembled WGS sequence"/>
</dbReference>
<feature type="domain" description="Formyl transferase N-terminal" evidence="1">
    <location>
        <begin position="9"/>
        <end position="183"/>
    </location>
</feature>
<comment type="caution">
    <text evidence="2">The sequence shown here is derived from an EMBL/GenBank/DDBJ whole genome shotgun (WGS) entry which is preliminary data.</text>
</comment>
<dbReference type="SUPFAM" id="SSF53328">
    <property type="entry name" value="Formyltransferase"/>
    <property type="match status" value="1"/>
</dbReference>
<reference evidence="2 3" key="1">
    <citation type="submission" date="2020-08" db="EMBL/GenBank/DDBJ databases">
        <title>Genomic Encyclopedia of Type Strains, Phase IV (KMG-IV): sequencing the most valuable type-strain genomes for metagenomic binning, comparative biology and taxonomic classification.</title>
        <authorList>
            <person name="Goeker M."/>
        </authorList>
    </citation>
    <scope>NUCLEOTIDE SEQUENCE [LARGE SCALE GENOMIC DNA]</scope>
    <source>
        <strain evidence="2 3">DSM 29007</strain>
    </source>
</reference>
<dbReference type="PANTHER" id="PTHR11138">
    <property type="entry name" value="METHIONYL-TRNA FORMYLTRANSFERASE"/>
    <property type="match status" value="1"/>
</dbReference>
<dbReference type="GO" id="GO:0004479">
    <property type="term" value="F:methionyl-tRNA formyltransferase activity"/>
    <property type="evidence" value="ECO:0007669"/>
    <property type="project" value="TreeGrafter"/>
</dbReference>
<proteinExistence type="predicted"/>